<dbReference type="Proteomes" id="UP000182062">
    <property type="component" value="Unassembled WGS sequence"/>
</dbReference>
<reference evidence="2 3" key="1">
    <citation type="submission" date="2016-09" db="EMBL/GenBank/DDBJ databases">
        <title>Bacillus aquimaris SAMM genome sequence reveals colonization and biosurfactant production capacities.</title>
        <authorList>
            <person name="Waghmode S.R."/>
            <person name="Suryavanshi M.V."/>
        </authorList>
    </citation>
    <scope>NUCLEOTIDE SEQUENCE [LARGE SCALE GENOMIC DNA]</scope>
    <source>
        <strain evidence="2 3">SAMM</strain>
    </source>
</reference>
<evidence type="ECO:0000313" key="3">
    <source>
        <dbReference type="Proteomes" id="UP000182062"/>
    </source>
</evidence>
<dbReference type="OrthoDB" id="1747727at2"/>
<proteinExistence type="predicted"/>
<feature type="transmembrane region" description="Helical" evidence="1">
    <location>
        <begin position="37"/>
        <end position="61"/>
    </location>
</feature>
<evidence type="ECO:0000256" key="1">
    <source>
        <dbReference type="SAM" id="Phobius"/>
    </source>
</evidence>
<gene>
    <name evidence="2" type="ORF">BHE18_10915</name>
</gene>
<name>A0A1J6WWF8_9BACI</name>
<organism evidence="2 3">
    <name type="scientific">Rossellomorea aquimaris</name>
    <dbReference type="NCBI Taxonomy" id="189382"/>
    <lineage>
        <taxon>Bacteria</taxon>
        <taxon>Bacillati</taxon>
        <taxon>Bacillota</taxon>
        <taxon>Bacilli</taxon>
        <taxon>Bacillales</taxon>
        <taxon>Bacillaceae</taxon>
        <taxon>Rossellomorea</taxon>
    </lineage>
</organism>
<dbReference type="AlphaFoldDB" id="A0A1J6WWF8"/>
<feature type="transmembrane region" description="Helical" evidence="1">
    <location>
        <begin position="73"/>
        <end position="92"/>
    </location>
</feature>
<dbReference type="EMBL" id="MINN01000106">
    <property type="protein sequence ID" value="OIU70233.1"/>
    <property type="molecule type" value="Genomic_DNA"/>
</dbReference>
<evidence type="ECO:0000313" key="2">
    <source>
        <dbReference type="EMBL" id="OIU70233.1"/>
    </source>
</evidence>
<dbReference type="RefSeq" id="WP_071619370.1">
    <property type="nucleotide sequence ID" value="NZ_MINN01000106.1"/>
</dbReference>
<keyword evidence="3" id="KW-1185">Reference proteome</keyword>
<accession>A0A1J6WWF8</accession>
<comment type="caution">
    <text evidence="2">The sequence shown here is derived from an EMBL/GenBank/DDBJ whole genome shotgun (WGS) entry which is preliminary data.</text>
</comment>
<keyword evidence="1" id="KW-0812">Transmembrane</keyword>
<keyword evidence="1" id="KW-1133">Transmembrane helix</keyword>
<keyword evidence="1" id="KW-0472">Membrane</keyword>
<protein>
    <submittedName>
        <fullName evidence="2">Uncharacterized protein</fullName>
    </submittedName>
</protein>
<sequence length="400" mass="45649">MIELMLLALSIAAVFILYRKSDEEVPYLLAKLIGYTILGTAMFNLNGIRIPAGFIIFLLFFRKIPVNAWSKRRAAYTGFAVFLLSVILSFSVKEWYEWPRKVALKETNFYDGSLLEEWNNIKEKLDVESDYGVKLTDIRMVIDKAGNYESLDLSIVEDGPPETVYYRIRLSEDGETVDVKRTKRDAEDWGQTPYSEADFVFSQLDLITKPMLNHDSVNYYELNSDGQRMGYAVKDQKNYRVDTAGKKELKDSELPVDGIAVGVCGTEGGIDEHGMILECDNFEHYLFDVLKNKPELNTSSVLETAESISPQVAGWLSEHIGDNIGSEKNGEFILKIDGKEKRVSEQEYIKALKETPYVEVIEQGQDNWKVKVENPYGNPPHTMEFELTREGPEVVDLHFR</sequence>